<sequence>MRLTEELPFLEVPVQWGGRMSSSGFQYGRDYQLSEIQSMDSPMVNYLIEKRILSPRRQASRAQNKWKTEKVISQQ</sequence>
<dbReference type="Proteomes" id="UP001054837">
    <property type="component" value="Unassembled WGS sequence"/>
</dbReference>
<comment type="caution">
    <text evidence="1">The sequence shown here is derived from an EMBL/GenBank/DDBJ whole genome shotgun (WGS) entry which is preliminary data.</text>
</comment>
<dbReference type="EMBL" id="BPLQ01008361">
    <property type="protein sequence ID" value="GIY36789.1"/>
    <property type="molecule type" value="Genomic_DNA"/>
</dbReference>
<gene>
    <name evidence="1" type="ORF">CDAR_296041</name>
</gene>
<accession>A0AAV4SUW1</accession>
<dbReference type="AlphaFoldDB" id="A0AAV4SUW1"/>
<evidence type="ECO:0000313" key="1">
    <source>
        <dbReference type="EMBL" id="GIY36789.1"/>
    </source>
</evidence>
<name>A0AAV4SUW1_9ARAC</name>
<organism evidence="1 2">
    <name type="scientific">Caerostris darwini</name>
    <dbReference type="NCBI Taxonomy" id="1538125"/>
    <lineage>
        <taxon>Eukaryota</taxon>
        <taxon>Metazoa</taxon>
        <taxon>Ecdysozoa</taxon>
        <taxon>Arthropoda</taxon>
        <taxon>Chelicerata</taxon>
        <taxon>Arachnida</taxon>
        <taxon>Araneae</taxon>
        <taxon>Araneomorphae</taxon>
        <taxon>Entelegynae</taxon>
        <taxon>Araneoidea</taxon>
        <taxon>Araneidae</taxon>
        <taxon>Caerostris</taxon>
    </lineage>
</organism>
<evidence type="ECO:0000313" key="2">
    <source>
        <dbReference type="Proteomes" id="UP001054837"/>
    </source>
</evidence>
<reference evidence="1 2" key="1">
    <citation type="submission" date="2021-06" db="EMBL/GenBank/DDBJ databases">
        <title>Caerostris darwini draft genome.</title>
        <authorList>
            <person name="Kono N."/>
            <person name="Arakawa K."/>
        </authorList>
    </citation>
    <scope>NUCLEOTIDE SEQUENCE [LARGE SCALE GENOMIC DNA]</scope>
</reference>
<keyword evidence="2" id="KW-1185">Reference proteome</keyword>
<protein>
    <submittedName>
        <fullName evidence="1">Uncharacterized protein</fullName>
    </submittedName>
</protein>
<proteinExistence type="predicted"/>